<dbReference type="InterPro" id="IPR058663">
    <property type="entry name" value="PucR-like_N"/>
</dbReference>
<accession>A0ABP6PMA5</accession>
<reference evidence="5" key="1">
    <citation type="journal article" date="2019" name="Int. J. Syst. Evol. Microbiol.">
        <title>The Global Catalogue of Microorganisms (GCM) 10K type strain sequencing project: providing services to taxonomists for standard genome sequencing and annotation.</title>
        <authorList>
            <consortium name="The Broad Institute Genomics Platform"/>
            <consortium name="The Broad Institute Genome Sequencing Center for Infectious Disease"/>
            <person name="Wu L."/>
            <person name="Ma J."/>
        </authorList>
    </citation>
    <scope>NUCLEOTIDE SEQUENCE [LARGE SCALE GENOMIC DNA]</scope>
    <source>
        <strain evidence="5">JCM 9095</strain>
    </source>
</reference>
<name>A0ABP6PMA5_9ACTN</name>
<sequence>MCTWWAGPGFRPPSGGGGARPASSPDMSESKGSLMPSFARPSVLGEPLDPLPRQFAAFMRPELPGLLNEIRAEVTRAYPVYGRLLNGPDGDAIRQGVEQALTAFVDRVADPGRNSELRDELLRRFGRVEAYEGRDLEVLQGAYRLGARIALRRAKSLGRQHSLSPTLVLAFADALFAYVEELEAVTREGYAEVRERAASEVSALRRQLLHLLLASSPLPRTTVSELCRAAAWELPRTCFLVAVRPPAPEHIQAALDADVLADLDIPQPHLLVPGDVTPQRLDMLGSALAGTRAAVGLTVPVAGAADSVRWARRVLQFVDDGVVPDAPLVRCEDHLTTLWLLSDPALVGHLAARELAPLDELPAKRRDRLVETLRVHVSTRAPAEQVGEILGVHAQTVRYRLRALDTFLGDRLADPDHRFALEVALRSLHLRDHGTAE</sequence>
<gene>
    <name evidence="4" type="ORF">GCM10010451_35080</name>
</gene>
<evidence type="ECO:0000256" key="1">
    <source>
        <dbReference type="SAM" id="MobiDB-lite"/>
    </source>
</evidence>
<comment type="caution">
    <text evidence="4">The sequence shown here is derived from an EMBL/GenBank/DDBJ whole genome shotgun (WGS) entry which is preliminary data.</text>
</comment>
<dbReference type="Pfam" id="PF25906">
    <property type="entry name" value="PucR-like_N"/>
    <property type="match status" value="1"/>
</dbReference>
<keyword evidence="5" id="KW-1185">Reference proteome</keyword>
<dbReference type="InterPro" id="IPR025736">
    <property type="entry name" value="PucR_C-HTH_dom"/>
</dbReference>
<evidence type="ECO:0000313" key="4">
    <source>
        <dbReference type="EMBL" id="GAA3182903.1"/>
    </source>
</evidence>
<dbReference type="InterPro" id="IPR051448">
    <property type="entry name" value="CdaR-like_regulators"/>
</dbReference>
<dbReference type="Pfam" id="PF13556">
    <property type="entry name" value="HTH_30"/>
    <property type="match status" value="1"/>
</dbReference>
<dbReference type="EMBL" id="BAAAUH010000024">
    <property type="protein sequence ID" value="GAA3182903.1"/>
    <property type="molecule type" value="Genomic_DNA"/>
</dbReference>
<feature type="region of interest" description="Disordered" evidence="1">
    <location>
        <begin position="1"/>
        <end position="41"/>
    </location>
</feature>
<dbReference type="PANTHER" id="PTHR33744:SF1">
    <property type="entry name" value="DNA-BINDING TRANSCRIPTIONAL ACTIVATOR ADER"/>
    <property type="match status" value="1"/>
</dbReference>
<evidence type="ECO:0000313" key="5">
    <source>
        <dbReference type="Proteomes" id="UP001501866"/>
    </source>
</evidence>
<proteinExistence type="predicted"/>
<feature type="domain" description="PucR-like N-terminal" evidence="3">
    <location>
        <begin position="51"/>
        <end position="213"/>
    </location>
</feature>
<evidence type="ECO:0000259" key="3">
    <source>
        <dbReference type="Pfam" id="PF25906"/>
    </source>
</evidence>
<feature type="domain" description="PucR C-terminal helix-turn-helix" evidence="2">
    <location>
        <begin position="369"/>
        <end position="426"/>
    </location>
</feature>
<dbReference type="InterPro" id="IPR042070">
    <property type="entry name" value="PucR_C-HTH_sf"/>
</dbReference>
<dbReference type="PANTHER" id="PTHR33744">
    <property type="entry name" value="CARBOHYDRATE DIACID REGULATOR"/>
    <property type="match status" value="1"/>
</dbReference>
<evidence type="ECO:0000259" key="2">
    <source>
        <dbReference type="Pfam" id="PF13556"/>
    </source>
</evidence>
<feature type="compositionally biased region" description="Low complexity" evidence="1">
    <location>
        <begin position="1"/>
        <end position="13"/>
    </location>
</feature>
<dbReference type="Proteomes" id="UP001501866">
    <property type="component" value="Unassembled WGS sequence"/>
</dbReference>
<protein>
    <submittedName>
        <fullName evidence="4">Helix-turn-helix domain-containing protein</fullName>
    </submittedName>
</protein>
<dbReference type="Gene3D" id="1.10.10.2840">
    <property type="entry name" value="PucR C-terminal helix-turn-helix domain"/>
    <property type="match status" value="1"/>
</dbReference>
<organism evidence="4 5">
    <name type="scientific">Streptomyces virens</name>
    <dbReference type="NCBI Taxonomy" id="285572"/>
    <lineage>
        <taxon>Bacteria</taxon>
        <taxon>Bacillati</taxon>
        <taxon>Actinomycetota</taxon>
        <taxon>Actinomycetes</taxon>
        <taxon>Kitasatosporales</taxon>
        <taxon>Streptomycetaceae</taxon>
        <taxon>Streptomyces</taxon>
    </lineage>
</organism>